<evidence type="ECO:0000256" key="1">
    <source>
        <dbReference type="SAM" id="MobiDB-lite"/>
    </source>
</evidence>
<protein>
    <recommendedName>
        <fullName evidence="3">Ig-like domain-containing protein</fullName>
    </recommendedName>
</protein>
<feature type="signal peptide" evidence="2">
    <location>
        <begin position="1"/>
        <end position="22"/>
    </location>
</feature>
<dbReference type="Gene3D" id="2.60.40.10">
    <property type="entry name" value="Immunoglobulins"/>
    <property type="match status" value="1"/>
</dbReference>
<dbReference type="EMBL" id="AZFZ01000012">
    <property type="protein sequence ID" value="KRM44570.1"/>
    <property type="molecule type" value="Genomic_DNA"/>
</dbReference>
<proteinExistence type="predicted"/>
<reference evidence="4 5" key="1">
    <citation type="journal article" date="2015" name="Genome Announc.">
        <title>Expanding the biotechnology potential of lactobacilli through comparative genomics of 213 strains and associated genera.</title>
        <authorList>
            <person name="Sun Z."/>
            <person name="Harris H.M."/>
            <person name="McCann A."/>
            <person name="Guo C."/>
            <person name="Argimon S."/>
            <person name="Zhang W."/>
            <person name="Yang X."/>
            <person name="Jeffery I.B."/>
            <person name="Cooney J.C."/>
            <person name="Kagawa T.F."/>
            <person name="Liu W."/>
            <person name="Song Y."/>
            <person name="Salvetti E."/>
            <person name="Wrobel A."/>
            <person name="Rasinkangas P."/>
            <person name="Parkhill J."/>
            <person name="Rea M.C."/>
            <person name="O'Sullivan O."/>
            <person name="Ritari J."/>
            <person name="Douillard F.P."/>
            <person name="Paul Ross R."/>
            <person name="Yang R."/>
            <person name="Briner A.E."/>
            <person name="Felis G.E."/>
            <person name="de Vos W.M."/>
            <person name="Barrangou R."/>
            <person name="Klaenhammer T.R."/>
            <person name="Caufield P.W."/>
            <person name="Cui Y."/>
            <person name="Zhang H."/>
            <person name="O'Toole P.W."/>
        </authorList>
    </citation>
    <scope>NUCLEOTIDE SEQUENCE [LARGE SCALE GENOMIC DNA]</scope>
    <source>
        <strain evidence="4 5">DSM 18390</strain>
    </source>
</reference>
<evidence type="ECO:0000259" key="3">
    <source>
        <dbReference type="Pfam" id="PF07523"/>
    </source>
</evidence>
<dbReference type="PATRIC" id="fig|1423786.4.peg.389"/>
<evidence type="ECO:0000256" key="2">
    <source>
        <dbReference type="SAM" id="SignalP"/>
    </source>
</evidence>
<dbReference type="AlphaFoldDB" id="A0A0R1YR57"/>
<dbReference type="Pfam" id="PF07523">
    <property type="entry name" value="Big_3"/>
    <property type="match status" value="1"/>
</dbReference>
<feature type="compositionally biased region" description="Pro residues" evidence="1">
    <location>
        <begin position="227"/>
        <end position="247"/>
    </location>
</feature>
<comment type="caution">
    <text evidence="4">The sequence shown here is derived from an EMBL/GenBank/DDBJ whole genome shotgun (WGS) entry which is preliminary data.</text>
</comment>
<feature type="domain" description="Ig-like" evidence="3">
    <location>
        <begin position="365"/>
        <end position="434"/>
    </location>
</feature>
<sequence length="436" mass="47830">MGIVAGAVVFSALAFTTEPATAAKKVKVTSNVPISAVKVSTQNAALTGKNQIYTKAGVLKGAKQVTSKKQLKKLTTSTRSKDFFNVYRVATTNKKQVYYKVVSFEGKWRGWIYGGKVKGLYRGGIKATQTTKALNLSDDVRNAEFKLKNPGTAGADNTWQSIPWSSYHVKLKTKNSSAYADDTLRVTAARQLNRQYYGVYYYVLNDNHPEFNGWISQNALTKVEKPAPTPTPEPAPTPTPTPAPTPAPQVVTNTVTNTVTKTVTVPAENPLTINYVVHPTTSGEDQASSDIVMKEYQKQYADALADLTKNPNAAADKLAALGNDKDFLVGTDYYSTIRVSFDKVKNVVTINLGWDKLRQPVITGARDQKLYTGDPFDPKTGIELIDATGRWDSNPEERYKIDSDVNSYIAGTYHVVYTYTSYGITVSKTITVTVVK</sequence>
<evidence type="ECO:0000313" key="5">
    <source>
        <dbReference type="Proteomes" id="UP000051010"/>
    </source>
</evidence>
<dbReference type="InterPro" id="IPR022038">
    <property type="entry name" value="Ig-like_bact"/>
</dbReference>
<feature type="region of interest" description="Disordered" evidence="1">
    <location>
        <begin position="224"/>
        <end position="249"/>
    </location>
</feature>
<name>A0A0R1YR57_9LACO</name>
<accession>A0A0R1YR57</accession>
<dbReference type="InterPro" id="IPR013783">
    <property type="entry name" value="Ig-like_fold"/>
</dbReference>
<feature type="chain" id="PRO_5006413889" description="Ig-like domain-containing protein" evidence="2">
    <location>
        <begin position="23"/>
        <end position="436"/>
    </location>
</feature>
<organism evidence="4 5">
    <name type="scientific">Lentilactobacillus parafarraginis DSM 18390 = JCM 14109</name>
    <dbReference type="NCBI Taxonomy" id="1423786"/>
    <lineage>
        <taxon>Bacteria</taxon>
        <taxon>Bacillati</taxon>
        <taxon>Bacillota</taxon>
        <taxon>Bacilli</taxon>
        <taxon>Lactobacillales</taxon>
        <taxon>Lactobacillaceae</taxon>
        <taxon>Lentilactobacillus</taxon>
    </lineage>
</organism>
<dbReference type="Proteomes" id="UP000051010">
    <property type="component" value="Unassembled WGS sequence"/>
</dbReference>
<gene>
    <name evidence="4" type="ORF">FD47_GL000377</name>
</gene>
<evidence type="ECO:0000313" key="4">
    <source>
        <dbReference type="EMBL" id="KRM44570.1"/>
    </source>
</evidence>
<keyword evidence="2" id="KW-0732">Signal</keyword>